<keyword evidence="2" id="KW-0732">Signal</keyword>
<dbReference type="Gene3D" id="3.10.620.30">
    <property type="match status" value="1"/>
</dbReference>
<gene>
    <name evidence="4" type="primary">tgpA</name>
    <name evidence="4" type="ORF">BSF38_00870</name>
</gene>
<dbReference type="InterPro" id="IPR002931">
    <property type="entry name" value="Transglutaminase-like"/>
</dbReference>
<dbReference type="EMBL" id="CP019082">
    <property type="protein sequence ID" value="APW59447.1"/>
    <property type="molecule type" value="Genomic_DNA"/>
</dbReference>
<dbReference type="PANTHER" id="PTHR42736">
    <property type="entry name" value="PROTEIN-GLUTAMINE GAMMA-GLUTAMYLTRANSFERASE"/>
    <property type="match status" value="1"/>
</dbReference>
<dbReference type="Pfam" id="PF11992">
    <property type="entry name" value="TgpA_N"/>
    <property type="match status" value="1"/>
</dbReference>
<keyword evidence="4" id="KW-0808">Transferase</keyword>
<proteinExistence type="predicted"/>
<dbReference type="KEGG" id="pbor:BSF38_00870"/>
<dbReference type="GO" id="GO:0003810">
    <property type="term" value="F:protein-glutamine gamma-glutamyltransferase activity"/>
    <property type="evidence" value="ECO:0007669"/>
    <property type="project" value="UniProtKB-EC"/>
</dbReference>
<dbReference type="InterPro" id="IPR025403">
    <property type="entry name" value="TgpA-like_C"/>
</dbReference>
<accession>A0A1U7CKK9</accession>
<dbReference type="InterPro" id="IPR021878">
    <property type="entry name" value="TgpA_N"/>
</dbReference>
<dbReference type="Proteomes" id="UP000186309">
    <property type="component" value="Chromosome"/>
</dbReference>
<name>A0A1U7CKK9_9BACT</name>
<keyword evidence="5" id="KW-1185">Reference proteome</keyword>
<evidence type="ECO:0000259" key="3">
    <source>
        <dbReference type="SMART" id="SM00460"/>
    </source>
</evidence>
<feature type="transmembrane region" description="Helical" evidence="1">
    <location>
        <begin position="620"/>
        <end position="642"/>
    </location>
</feature>
<dbReference type="STRING" id="1387353.BSF38_00870"/>
<dbReference type="RefSeq" id="WP_237170734.1">
    <property type="nucleotide sequence ID" value="NZ_CP019082.1"/>
</dbReference>
<feature type="transmembrane region" description="Helical" evidence="1">
    <location>
        <begin position="63"/>
        <end position="79"/>
    </location>
</feature>
<evidence type="ECO:0000313" key="5">
    <source>
        <dbReference type="Proteomes" id="UP000186309"/>
    </source>
</evidence>
<dbReference type="InterPro" id="IPR052901">
    <property type="entry name" value="Bact_TGase-like"/>
</dbReference>
<keyword evidence="1" id="KW-1133">Transmembrane helix</keyword>
<dbReference type="InterPro" id="IPR038765">
    <property type="entry name" value="Papain-like_cys_pep_sf"/>
</dbReference>
<feature type="domain" description="Transglutaminase-like" evidence="3">
    <location>
        <begin position="456"/>
        <end position="532"/>
    </location>
</feature>
<dbReference type="EC" id="2.3.2.13" evidence="4"/>
<evidence type="ECO:0000256" key="2">
    <source>
        <dbReference type="SAM" id="SignalP"/>
    </source>
</evidence>
<evidence type="ECO:0000313" key="4">
    <source>
        <dbReference type="EMBL" id="APW59447.1"/>
    </source>
</evidence>
<keyword evidence="4" id="KW-0012">Acyltransferase</keyword>
<feature type="signal peptide" evidence="2">
    <location>
        <begin position="1"/>
        <end position="23"/>
    </location>
</feature>
<dbReference type="Pfam" id="PF13559">
    <property type="entry name" value="DUF4129"/>
    <property type="match status" value="1"/>
</dbReference>
<dbReference type="Pfam" id="PF01841">
    <property type="entry name" value="Transglut_core"/>
    <property type="match status" value="1"/>
</dbReference>
<organism evidence="4 5">
    <name type="scientific">Paludisphaera borealis</name>
    <dbReference type="NCBI Taxonomy" id="1387353"/>
    <lineage>
        <taxon>Bacteria</taxon>
        <taxon>Pseudomonadati</taxon>
        <taxon>Planctomycetota</taxon>
        <taxon>Planctomycetia</taxon>
        <taxon>Isosphaerales</taxon>
        <taxon>Isosphaeraceae</taxon>
        <taxon>Paludisphaera</taxon>
    </lineage>
</organism>
<dbReference type="PANTHER" id="PTHR42736:SF1">
    <property type="entry name" value="PROTEIN-GLUTAMINE GAMMA-GLUTAMYLTRANSFERASE"/>
    <property type="match status" value="1"/>
</dbReference>
<reference evidence="5" key="1">
    <citation type="submission" date="2016-12" db="EMBL/GenBank/DDBJ databases">
        <title>Comparative genomics of four Isosphaeraceae planctomycetes: a common pool of plasmids and glycoside hydrolase genes.</title>
        <authorList>
            <person name="Ivanova A."/>
        </authorList>
    </citation>
    <scope>NUCLEOTIDE SEQUENCE [LARGE SCALE GENOMIC DNA]</scope>
    <source>
        <strain evidence="5">PX4</strain>
    </source>
</reference>
<feature type="chain" id="PRO_5013250851" evidence="2">
    <location>
        <begin position="24"/>
        <end position="753"/>
    </location>
</feature>
<feature type="transmembrane region" description="Helical" evidence="1">
    <location>
        <begin position="33"/>
        <end position="51"/>
    </location>
</feature>
<dbReference type="AlphaFoldDB" id="A0A1U7CKK9"/>
<evidence type="ECO:0000256" key="1">
    <source>
        <dbReference type="SAM" id="Phobius"/>
    </source>
</evidence>
<sequence length="753" mass="84821">MNSYLVYRASFYLMLTIATTALCADTNTDDRGGWLLPPLVAAAGLLAFFTVDRKPVWSLPRGLANFLGACSLGLLYVEYKLDDTQFVRYLGHWLIALQLVKYFLPKSAEDDWFLFLVGLMQVLIGAVINVGDQVGFWLFLWAMLAVWVLGQFFLQREARRFLSNGASKRHAPLEPLRKDPYRGLFDWAYATATLRVLALTMALGFFFFLLLPRQVGATRTRAGQSTTKHLTGFDEEVALGQLGEILENDSPVMTIEFSDSDKNPLRPPPEPLWRGVTLNNYDSGRWRRQTSRAMRTFPTYRALSPSRRAVIRQVIKLEPNDSFTLFGIRPFLEVTAARSLPPSLNALDGTVFRQDSRGAYDYEVITDSDSNAPQNGEDVPSAMRIREVLLALSPELKTKLRSLALPLVEKIPGDGAEGAKARSKALESYLRESGGFTYSLEMKSIDPTLDPVLDFLVNRKEGHCEYYASALALLLRSIDIPSRMVNGFKGGDWNQISDAMTVRQKHAHSWVEAYLGENEARQPIWITLDPTPSAEREKSIAQVGGMASNFRTVTDLLRYIWVFYILGYDSNRQGKLLYEPIGMLAREIRIGSIRVWRWVSATFTMLFQFRSIQSFISVKGFVVTFLVLVLTAALAKLLSWLVKKVIAWWRGGVKDGAGMTAGILFYRRLAQLLAEYDLERSPAETQNEFAHRAFRFLSGQGTRTQEVAGLPQKIVDAFYQVRFGDRDLPPETLEELEACLDALQAKLGDPVAK</sequence>
<dbReference type="SUPFAM" id="SSF54001">
    <property type="entry name" value="Cysteine proteinases"/>
    <property type="match status" value="1"/>
</dbReference>
<keyword evidence="1" id="KW-0812">Transmembrane</keyword>
<feature type="transmembrane region" description="Helical" evidence="1">
    <location>
        <begin position="134"/>
        <end position="154"/>
    </location>
</feature>
<feature type="transmembrane region" description="Helical" evidence="1">
    <location>
        <begin position="187"/>
        <end position="211"/>
    </location>
</feature>
<protein>
    <submittedName>
        <fullName evidence="4">Protein-glutamine gamma-glutamyltransferase</fullName>
        <ecNumber evidence="4">2.3.2.13</ecNumber>
    </submittedName>
</protein>
<dbReference type="SMART" id="SM00460">
    <property type="entry name" value="TGc"/>
    <property type="match status" value="1"/>
</dbReference>
<keyword evidence="1" id="KW-0472">Membrane</keyword>
<feature type="transmembrane region" description="Helical" evidence="1">
    <location>
        <begin position="111"/>
        <end position="128"/>
    </location>
</feature>